<dbReference type="RefSeq" id="XP_024722220.1">
    <property type="nucleotide sequence ID" value="XM_024864628.1"/>
</dbReference>
<reference evidence="2 3" key="1">
    <citation type="journal article" date="2018" name="New Phytol.">
        <title>Comparative genomics and transcriptomics depict ericoid mycorrhizal fungi as versatile saprotrophs and plant mutualists.</title>
        <authorList>
            <person name="Martino E."/>
            <person name="Morin E."/>
            <person name="Grelet G.A."/>
            <person name="Kuo A."/>
            <person name="Kohler A."/>
            <person name="Daghino S."/>
            <person name="Barry K.W."/>
            <person name="Cichocki N."/>
            <person name="Clum A."/>
            <person name="Dockter R.B."/>
            <person name="Hainaut M."/>
            <person name="Kuo R.C."/>
            <person name="LaButti K."/>
            <person name="Lindahl B.D."/>
            <person name="Lindquist E.A."/>
            <person name="Lipzen A."/>
            <person name="Khouja H.R."/>
            <person name="Magnuson J."/>
            <person name="Murat C."/>
            <person name="Ohm R.A."/>
            <person name="Singer S.W."/>
            <person name="Spatafora J.W."/>
            <person name="Wang M."/>
            <person name="Veneault-Fourrey C."/>
            <person name="Henrissat B."/>
            <person name="Grigoriev I.V."/>
            <person name="Martin F.M."/>
            <person name="Perotto S."/>
        </authorList>
    </citation>
    <scope>NUCLEOTIDE SEQUENCE [LARGE SCALE GENOMIC DNA]</scope>
    <source>
        <strain evidence="2 3">ATCC 22711</strain>
    </source>
</reference>
<sequence length="154" mass="17231">MLAQGLIKAMKGRLISTKSWEGLPLSESPEQEAAQDYPSIGPVLFSFNSPQQAPIGREPPQTPETSAPTQPRWKRLPPPKKSDKLHSATQGRQALSFDTNSRWVPPWTPCNLLHPQIETTESKLVGQVEWKNLTTTSDLSQPYIFIAKPQPYQT</sequence>
<dbReference type="GeneID" id="36572709"/>
<organism evidence="2 3">
    <name type="scientific">Amorphotheca resinae ATCC 22711</name>
    <dbReference type="NCBI Taxonomy" id="857342"/>
    <lineage>
        <taxon>Eukaryota</taxon>
        <taxon>Fungi</taxon>
        <taxon>Dikarya</taxon>
        <taxon>Ascomycota</taxon>
        <taxon>Pezizomycotina</taxon>
        <taxon>Leotiomycetes</taxon>
        <taxon>Helotiales</taxon>
        <taxon>Amorphothecaceae</taxon>
        <taxon>Amorphotheca</taxon>
    </lineage>
</organism>
<gene>
    <name evidence="2" type="ORF">M430DRAFT_220678</name>
</gene>
<evidence type="ECO:0000256" key="1">
    <source>
        <dbReference type="SAM" id="MobiDB-lite"/>
    </source>
</evidence>
<evidence type="ECO:0000313" key="3">
    <source>
        <dbReference type="Proteomes" id="UP000241818"/>
    </source>
</evidence>
<dbReference type="EMBL" id="KZ679009">
    <property type="protein sequence ID" value="PSS22065.1"/>
    <property type="molecule type" value="Genomic_DNA"/>
</dbReference>
<name>A0A2T3B5N0_AMORE</name>
<feature type="region of interest" description="Disordered" evidence="1">
    <location>
        <begin position="18"/>
        <end position="102"/>
    </location>
</feature>
<dbReference type="InParanoid" id="A0A2T3B5N0"/>
<feature type="compositionally biased region" description="Polar residues" evidence="1">
    <location>
        <begin position="87"/>
        <end position="102"/>
    </location>
</feature>
<evidence type="ECO:0000313" key="2">
    <source>
        <dbReference type="EMBL" id="PSS22065.1"/>
    </source>
</evidence>
<keyword evidence="3" id="KW-1185">Reference proteome</keyword>
<dbReference type="AlphaFoldDB" id="A0A2T3B5N0"/>
<protein>
    <submittedName>
        <fullName evidence="2">Uncharacterized protein</fullName>
    </submittedName>
</protein>
<dbReference type="Proteomes" id="UP000241818">
    <property type="component" value="Unassembled WGS sequence"/>
</dbReference>
<proteinExistence type="predicted"/>
<accession>A0A2T3B5N0</accession>